<feature type="transmembrane region" description="Helical" evidence="1">
    <location>
        <begin position="53"/>
        <end position="72"/>
    </location>
</feature>
<organism evidence="2 3">
    <name type="scientific">Campylobacter gastrosuis</name>
    <dbReference type="NCBI Taxonomy" id="2974576"/>
    <lineage>
        <taxon>Bacteria</taxon>
        <taxon>Pseudomonadati</taxon>
        <taxon>Campylobacterota</taxon>
        <taxon>Epsilonproteobacteria</taxon>
        <taxon>Campylobacterales</taxon>
        <taxon>Campylobacteraceae</taxon>
        <taxon>Campylobacter</taxon>
    </lineage>
</organism>
<feature type="transmembrane region" description="Helical" evidence="1">
    <location>
        <begin position="135"/>
        <end position="161"/>
    </location>
</feature>
<feature type="transmembrane region" description="Helical" evidence="1">
    <location>
        <begin position="173"/>
        <end position="193"/>
    </location>
</feature>
<feature type="transmembrane region" description="Helical" evidence="1">
    <location>
        <begin position="109"/>
        <end position="129"/>
    </location>
</feature>
<evidence type="ECO:0000313" key="3">
    <source>
        <dbReference type="Proteomes" id="UP001173801"/>
    </source>
</evidence>
<keyword evidence="1" id="KW-1133">Transmembrane helix</keyword>
<evidence type="ECO:0000256" key="1">
    <source>
        <dbReference type="SAM" id="Phobius"/>
    </source>
</evidence>
<protein>
    <submittedName>
        <fullName evidence="2">ABC transporter permease</fullName>
    </submittedName>
</protein>
<feature type="transmembrane region" description="Helical" evidence="1">
    <location>
        <begin position="21"/>
        <end position="41"/>
    </location>
</feature>
<keyword evidence="3" id="KW-1185">Reference proteome</keyword>
<feature type="transmembrane region" description="Helical" evidence="1">
    <location>
        <begin position="246"/>
        <end position="269"/>
    </location>
</feature>
<name>A0ABT7HRK5_9BACT</name>
<proteinExistence type="predicted"/>
<comment type="caution">
    <text evidence="2">The sequence shown here is derived from an EMBL/GenBank/DDBJ whole genome shotgun (WGS) entry which is preliminary data.</text>
</comment>
<keyword evidence="1" id="KW-0812">Transmembrane</keyword>
<dbReference type="EMBL" id="JANURM010000014">
    <property type="protein sequence ID" value="MDL0089490.1"/>
    <property type="molecule type" value="Genomic_DNA"/>
</dbReference>
<dbReference type="Proteomes" id="UP001173801">
    <property type="component" value="Unassembled WGS sequence"/>
</dbReference>
<dbReference type="PANTHER" id="PTHR43471">
    <property type="entry name" value="ABC TRANSPORTER PERMEASE"/>
    <property type="match status" value="1"/>
</dbReference>
<sequence>MKTLLTIALLDIKESFRSRWFLIYLFIFSGIVASFFISGVMESRVLGFSGLSRLLLLFIQICIIIVPIFVLISTSRTILQDRDLNILEYLLSYPISQSQYYFGKALGRLFGVSAPLFLSLCLAIIFGIFKGASVPVLLCLVYTGILFSMCVAFLGIAFLICSVSKSQEMGLGLCFFVWILALAFLDIALIGILSKTDISENFIFGVALINPIELFRISAISLFDPDLSVLGSTAYFVLDSFGSSGIIAFSLIYPVILGLACLVFGFYLFRKKDLA</sequence>
<gene>
    <name evidence="2" type="ORF">NYG85_08985</name>
</gene>
<dbReference type="Pfam" id="PF12679">
    <property type="entry name" value="ABC2_membrane_2"/>
    <property type="match status" value="1"/>
</dbReference>
<evidence type="ECO:0000313" key="2">
    <source>
        <dbReference type="EMBL" id="MDL0089490.1"/>
    </source>
</evidence>
<dbReference type="RefSeq" id="WP_284938166.1">
    <property type="nucleotide sequence ID" value="NZ_JANURM010000014.1"/>
</dbReference>
<accession>A0ABT7HRK5</accession>
<reference evidence="2" key="1">
    <citation type="submission" date="2022-08" db="EMBL/GenBank/DDBJ databases">
        <authorList>
            <person name="Wang H."/>
        </authorList>
    </citation>
    <scope>NUCLEOTIDE SEQUENCE</scope>
    <source>
        <strain evidence="2">PS10</strain>
    </source>
</reference>
<keyword evidence="1" id="KW-0472">Membrane</keyword>
<reference evidence="2" key="2">
    <citation type="journal article" date="2023" name="Microorganisms">
        <title>Isolation and Genomic Characteristics of Cat-Borne Campylobacter felis sp. nov. and Sheep-Borne Campylobacter ovis sp. nov.</title>
        <authorList>
            <person name="Wang H."/>
            <person name="Li Y."/>
            <person name="Gu Y."/>
            <person name="Zhou G."/>
            <person name="Chen X."/>
            <person name="Zhang X."/>
            <person name="Shao Z."/>
            <person name="Zhang J."/>
            <person name="Zhang M."/>
        </authorList>
    </citation>
    <scope>NUCLEOTIDE SEQUENCE</scope>
    <source>
        <strain evidence="2">PS10</strain>
    </source>
</reference>